<feature type="domain" description="Beta-lactamase-related" evidence="2">
    <location>
        <begin position="56"/>
        <end position="429"/>
    </location>
</feature>
<keyword evidence="1" id="KW-0732">Signal</keyword>
<comment type="caution">
    <text evidence="3">The sequence shown here is derived from an EMBL/GenBank/DDBJ whole genome shotgun (WGS) entry which is preliminary data.</text>
</comment>
<evidence type="ECO:0000313" key="4">
    <source>
        <dbReference type="Proteomes" id="UP000052124"/>
    </source>
</evidence>
<dbReference type="AlphaFoldDB" id="A0A0R2XSF6"/>
<protein>
    <recommendedName>
        <fullName evidence="2">Beta-lactamase-related domain-containing protein</fullName>
    </recommendedName>
</protein>
<dbReference type="InterPro" id="IPR001466">
    <property type="entry name" value="Beta-lactam-related"/>
</dbReference>
<dbReference type="InterPro" id="IPR050789">
    <property type="entry name" value="Diverse_Enzym_Activities"/>
</dbReference>
<dbReference type="SUPFAM" id="SSF56601">
    <property type="entry name" value="beta-lactamase/transpeptidase-like"/>
    <property type="match status" value="1"/>
</dbReference>
<reference evidence="3 4" key="1">
    <citation type="submission" date="2015-10" db="EMBL/GenBank/DDBJ databases">
        <title>Metagenome-Assembled Genomes uncover a global brackish microbiome.</title>
        <authorList>
            <person name="Hugerth L.W."/>
            <person name="Larsson J."/>
            <person name="Alneberg J."/>
            <person name="Lindh M.V."/>
            <person name="Legrand C."/>
            <person name="Pinhassi J."/>
            <person name="Andersson A.F."/>
        </authorList>
    </citation>
    <scope>NUCLEOTIDE SEQUENCE [LARGE SCALE GENOMIC DNA]</scope>
    <source>
        <strain evidence="3">BACL3 MAG-120531-bin86</strain>
    </source>
</reference>
<gene>
    <name evidence="3" type="ORF">ABS26_05965</name>
</gene>
<evidence type="ECO:0000259" key="2">
    <source>
        <dbReference type="Pfam" id="PF00144"/>
    </source>
</evidence>
<dbReference type="PANTHER" id="PTHR43283">
    <property type="entry name" value="BETA-LACTAMASE-RELATED"/>
    <property type="match status" value="1"/>
</dbReference>
<dbReference type="PANTHER" id="PTHR43283:SF3">
    <property type="entry name" value="BETA-LACTAMASE FAMILY PROTEIN (AFU_ORTHOLOGUE AFUA_5G07500)"/>
    <property type="match status" value="1"/>
</dbReference>
<proteinExistence type="predicted"/>
<dbReference type="Proteomes" id="UP000052124">
    <property type="component" value="Unassembled WGS sequence"/>
</dbReference>
<accession>A0A0R2XSF6</accession>
<evidence type="ECO:0000313" key="3">
    <source>
        <dbReference type="EMBL" id="KRP37539.1"/>
    </source>
</evidence>
<organism evidence="3 4">
    <name type="scientific">OM182 bacterium BACL3 MAG-120531-bin86</name>
    <dbReference type="NCBI Taxonomy" id="1655628"/>
    <lineage>
        <taxon>Bacteria</taxon>
        <taxon>Pseudomonadati</taxon>
        <taxon>Pseudomonadota</taxon>
        <taxon>Gammaproteobacteria</taxon>
        <taxon>OMG group</taxon>
        <taxon>OM182 clade</taxon>
    </lineage>
</organism>
<name>A0A0R2XSF6_9GAMM</name>
<dbReference type="Gene3D" id="3.40.710.10">
    <property type="entry name" value="DD-peptidase/beta-lactamase superfamily"/>
    <property type="match status" value="1"/>
</dbReference>
<dbReference type="InterPro" id="IPR012338">
    <property type="entry name" value="Beta-lactam/transpept-like"/>
</dbReference>
<feature type="chain" id="PRO_5006428195" description="Beta-lactamase-related domain-containing protein" evidence="1">
    <location>
        <begin position="33"/>
        <end position="442"/>
    </location>
</feature>
<feature type="signal peptide" evidence="1">
    <location>
        <begin position="1"/>
        <end position="32"/>
    </location>
</feature>
<dbReference type="Pfam" id="PF00144">
    <property type="entry name" value="Beta-lactamase"/>
    <property type="match status" value="1"/>
</dbReference>
<evidence type="ECO:0000256" key="1">
    <source>
        <dbReference type="SAM" id="SignalP"/>
    </source>
</evidence>
<sequence length="442" mass="48309">MRRIRSAALTPKTLTCALAGLALFTSSLASYAADTWPVKEAGAKAAGFSEEGIASLDAAMAKVVADQDVAGMVWLLARNGEVATFESAGLARVDDQAPMTMDSLFRIYSMTKPVTGVALMMLHEQGLWKFDDPVSLHAPELAGLKIMTSFDDNGNMELVSPSREPTMRELLNHSAGYGYGLSGNDPVNAKFRDTGVLASTDLDDLIAKVADIPLLFEPGERWSYSISVDIQGYIVQRLSGQRFGDFLEQEIFKPLAMNDTRFFVKAEDVGRFAEVHNWDSERNRLVQRPHRTDRPSYLDSARLESGGGGLVSSTHDYARFLQLLVNEGELDGTRLLTPESIRIMRTNSLRDGLNLRGSLTSQGQAGQGFGVDFAVIIDPEKANSPNSPGTYYWGGAAGTWFWVDPVEDMFWLGMIQAQGETRPGAADMRGIAADIIYESLVN</sequence>
<dbReference type="EMBL" id="LIDH01000328">
    <property type="protein sequence ID" value="KRP37539.1"/>
    <property type="molecule type" value="Genomic_DNA"/>
</dbReference>